<dbReference type="PANTHER" id="PTHR30061:SF50">
    <property type="entry name" value="MALTOSE_MALTODEXTRIN-BINDING PERIPLASMIC PROTEIN"/>
    <property type="match status" value="1"/>
</dbReference>
<proteinExistence type="inferred from homology"/>
<dbReference type="PROSITE" id="PS51257">
    <property type="entry name" value="PROKAR_LIPOPROTEIN"/>
    <property type="match status" value="1"/>
</dbReference>
<evidence type="ECO:0000313" key="6">
    <source>
        <dbReference type="Proteomes" id="UP000183918"/>
    </source>
</evidence>
<gene>
    <name evidence="5" type="ORF">SAMN02910414_00143</name>
</gene>
<dbReference type="InterPro" id="IPR006059">
    <property type="entry name" value="SBP"/>
</dbReference>
<dbReference type="Proteomes" id="UP000183918">
    <property type="component" value="Unassembled WGS sequence"/>
</dbReference>
<evidence type="ECO:0000256" key="2">
    <source>
        <dbReference type="ARBA" id="ARBA00022448"/>
    </source>
</evidence>
<dbReference type="STRING" id="1122142.SAMN02910414_00143"/>
<comment type="similarity">
    <text evidence="1">Belongs to the bacterial solute-binding protein 1 family.</text>
</comment>
<keyword evidence="2" id="KW-0813">Transport</keyword>
<name>A0A1H3F6M4_9FIRM</name>
<dbReference type="EMBL" id="FNPG01000004">
    <property type="protein sequence ID" value="SDX85998.1"/>
    <property type="molecule type" value="Genomic_DNA"/>
</dbReference>
<dbReference type="Pfam" id="PF13416">
    <property type="entry name" value="SBP_bac_8"/>
    <property type="match status" value="1"/>
</dbReference>
<dbReference type="GO" id="GO:1901982">
    <property type="term" value="F:maltose binding"/>
    <property type="evidence" value="ECO:0007669"/>
    <property type="project" value="TreeGrafter"/>
</dbReference>
<accession>A0A1H3F6M4</accession>
<evidence type="ECO:0000313" key="5">
    <source>
        <dbReference type="EMBL" id="SDX85998.1"/>
    </source>
</evidence>
<reference evidence="5 6" key="1">
    <citation type="submission" date="2016-10" db="EMBL/GenBank/DDBJ databases">
        <authorList>
            <person name="de Groot N.N."/>
        </authorList>
    </citation>
    <scope>NUCLEOTIDE SEQUENCE [LARGE SCALE GENOMIC DNA]</scope>
    <source>
        <strain evidence="5 6">DSM 14045</strain>
    </source>
</reference>
<keyword evidence="6" id="KW-1185">Reference proteome</keyword>
<dbReference type="OrthoDB" id="9763054at2"/>
<dbReference type="GO" id="GO:0015768">
    <property type="term" value="P:maltose transport"/>
    <property type="evidence" value="ECO:0007669"/>
    <property type="project" value="TreeGrafter"/>
</dbReference>
<dbReference type="GO" id="GO:0055052">
    <property type="term" value="C:ATP-binding cassette (ABC) transporter complex, substrate-binding subunit-containing"/>
    <property type="evidence" value="ECO:0007669"/>
    <property type="project" value="TreeGrafter"/>
</dbReference>
<feature type="signal peptide" evidence="4">
    <location>
        <begin position="1"/>
        <end position="23"/>
    </location>
</feature>
<sequence length="435" mass="48534">MNKRIRKNQKKLCLILSFVILFALVGCKSDSSIKKSSKSDKTITLFSNKSEVESQLKELATLYKSKTGITVKIESVPAGVNAQSVLKGYYLSDKMPDIIVCESSGFKIWNGLLQDMSNCSWTKKTDSAYLDENGKILGFPYTKEAVGITYNANILDRAGIDPKSLTSPKAYEAAFSKLDSMKSQLGITAVVGYCVEPKELYWSTGNHIFGQYLDAGLNRDDTKYIDLLSNGGKIDKERFTKFTSFIELLGKYSDKNLLLQGTYDQQVSNFAEGKYAFVTQGSWIGSSINSTYKNKYDTAGSFKIGIAPFAFEDGIDTILTNAPAYWAVLKEGNSKEAIKFLEWCSKDSAQQILVEKAGFTSPFNDCKYVADDPFAKTISEYDSNKKESGWHSMEMKENAGRYAIAPYFYKLAAGELNSTTFIEQITQSIENYYIN</sequence>
<evidence type="ECO:0000256" key="4">
    <source>
        <dbReference type="SAM" id="SignalP"/>
    </source>
</evidence>
<feature type="chain" id="PRO_5038536230" evidence="4">
    <location>
        <begin position="24"/>
        <end position="435"/>
    </location>
</feature>
<dbReference type="GO" id="GO:0042956">
    <property type="term" value="P:maltodextrin transmembrane transport"/>
    <property type="evidence" value="ECO:0007669"/>
    <property type="project" value="TreeGrafter"/>
</dbReference>
<dbReference type="PANTHER" id="PTHR30061">
    <property type="entry name" value="MALTOSE-BINDING PERIPLASMIC PROTEIN"/>
    <property type="match status" value="1"/>
</dbReference>
<dbReference type="SUPFAM" id="SSF53850">
    <property type="entry name" value="Periplasmic binding protein-like II"/>
    <property type="match status" value="1"/>
</dbReference>
<organism evidence="5 6">
    <name type="scientific">Lachnobacterium bovis DSM 14045</name>
    <dbReference type="NCBI Taxonomy" id="1122142"/>
    <lineage>
        <taxon>Bacteria</taxon>
        <taxon>Bacillati</taxon>
        <taxon>Bacillota</taxon>
        <taxon>Clostridia</taxon>
        <taxon>Lachnospirales</taxon>
        <taxon>Lachnospiraceae</taxon>
        <taxon>Lachnobacterium</taxon>
    </lineage>
</organism>
<keyword evidence="3 4" id="KW-0732">Signal</keyword>
<evidence type="ECO:0000256" key="1">
    <source>
        <dbReference type="ARBA" id="ARBA00008520"/>
    </source>
</evidence>
<evidence type="ECO:0000256" key="3">
    <source>
        <dbReference type="ARBA" id="ARBA00022729"/>
    </source>
</evidence>
<protein>
    <submittedName>
        <fullName evidence="5">Raffinose/stachyose/melibiose transport system substrate-binding protein</fullName>
    </submittedName>
</protein>
<dbReference type="AlphaFoldDB" id="A0A1H3F6M4"/>
<dbReference type="Gene3D" id="3.40.190.10">
    <property type="entry name" value="Periplasmic binding protein-like II"/>
    <property type="match status" value="2"/>
</dbReference>
<dbReference type="RefSeq" id="WP_074715076.1">
    <property type="nucleotide sequence ID" value="NZ_FNPG01000004.1"/>
</dbReference>